<dbReference type="SUPFAM" id="SSF63393">
    <property type="entry name" value="RNA polymerase subunits"/>
    <property type="match status" value="1"/>
</dbReference>
<dbReference type="Proteomes" id="UP000800200">
    <property type="component" value="Unassembled WGS sequence"/>
</dbReference>
<keyword evidence="5" id="KW-1185">Reference proteome</keyword>
<dbReference type="Gene3D" id="2.20.28.30">
    <property type="entry name" value="RNA polymerase ii, chain L"/>
    <property type="match status" value="1"/>
</dbReference>
<feature type="compositionally biased region" description="Low complexity" evidence="3">
    <location>
        <begin position="138"/>
        <end position="151"/>
    </location>
</feature>
<evidence type="ECO:0000256" key="3">
    <source>
        <dbReference type="SAM" id="MobiDB-lite"/>
    </source>
</evidence>
<keyword evidence="1" id="KW-0479">Metal-binding</keyword>
<evidence type="ECO:0000313" key="5">
    <source>
        <dbReference type="Proteomes" id="UP000800200"/>
    </source>
</evidence>
<proteinExistence type="predicted"/>
<reference evidence="4" key="1">
    <citation type="journal article" date="2020" name="Stud. Mycol.">
        <title>101 Dothideomycetes genomes: a test case for predicting lifestyles and emergence of pathogens.</title>
        <authorList>
            <person name="Haridas S."/>
            <person name="Albert R."/>
            <person name="Binder M."/>
            <person name="Bloem J."/>
            <person name="Labutti K."/>
            <person name="Salamov A."/>
            <person name="Andreopoulos B."/>
            <person name="Baker S."/>
            <person name="Barry K."/>
            <person name="Bills G."/>
            <person name="Bluhm B."/>
            <person name="Cannon C."/>
            <person name="Castanera R."/>
            <person name="Culley D."/>
            <person name="Daum C."/>
            <person name="Ezra D."/>
            <person name="Gonzalez J."/>
            <person name="Henrissat B."/>
            <person name="Kuo A."/>
            <person name="Liang C."/>
            <person name="Lipzen A."/>
            <person name="Lutzoni F."/>
            <person name="Magnuson J."/>
            <person name="Mondo S."/>
            <person name="Nolan M."/>
            <person name="Ohm R."/>
            <person name="Pangilinan J."/>
            <person name="Park H.-J."/>
            <person name="Ramirez L."/>
            <person name="Alfaro M."/>
            <person name="Sun H."/>
            <person name="Tritt A."/>
            <person name="Yoshinaga Y."/>
            <person name="Zwiers L.-H."/>
            <person name="Turgeon B."/>
            <person name="Goodwin S."/>
            <person name="Spatafora J."/>
            <person name="Crous P."/>
            <person name="Grigoriev I."/>
        </authorList>
    </citation>
    <scope>NUCLEOTIDE SEQUENCE</scope>
    <source>
        <strain evidence="4">CBS 207.26</strain>
    </source>
</reference>
<accession>A0A6A6DSC7</accession>
<dbReference type="GO" id="GO:0003899">
    <property type="term" value="F:DNA-directed RNA polymerase activity"/>
    <property type="evidence" value="ECO:0007669"/>
    <property type="project" value="InterPro"/>
</dbReference>
<dbReference type="InterPro" id="IPR006591">
    <property type="entry name" value="RNAP_P/RPABC4"/>
</dbReference>
<feature type="region of interest" description="Disordered" evidence="3">
    <location>
        <begin position="1"/>
        <end position="152"/>
    </location>
</feature>
<protein>
    <submittedName>
        <fullName evidence="4">Uncharacterized protein</fullName>
    </submittedName>
</protein>
<dbReference type="SMART" id="SM00659">
    <property type="entry name" value="RPOLCX"/>
    <property type="match status" value="1"/>
</dbReference>
<dbReference type="GO" id="GO:0006351">
    <property type="term" value="P:DNA-templated transcription"/>
    <property type="evidence" value="ECO:0007669"/>
    <property type="project" value="InterPro"/>
</dbReference>
<dbReference type="GO" id="GO:0046872">
    <property type="term" value="F:metal ion binding"/>
    <property type="evidence" value="ECO:0007669"/>
    <property type="project" value="UniProtKB-KW"/>
</dbReference>
<keyword evidence="2" id="KW-0862">Zinc</keyword>
<feature type="compositionally biased region" description="Low complexity" evidence="3">
    <location>
        <begin position="187"/>
        <end position="206"/>
    </location>
</feature>
<evidence type="ECO:0000313" key="4">
    <source>
        <dbReference type="EMBL" id="KAF2181765.1"/>
    </source>
</evidence>
<feature type="compositionally biased region" description="Acidic residues" evidence="3">
    <location>
        <begin position="88"/>
        <end position="102"/>
    </location>
</feature>
<feature type="compositionally biased region" description="Polar residues" evidence="3">
    <location>
        <begin position="23"/>
        <end position="36"/>
    </location>
</feature>
<organism evidence="4 5">
    <name type="scientific">Zopfia rhizophila CBS 207.26</name>
    <dbReference type="NCBI Taxonomy" id="1314779"/>
    <lineage>
        <taxon>Eukaryota</taxon>
        <taxon>Fungi</taxon>
        <taxon>Dikarya</taxon>
        <taxon>Ascomycota</taxon>
        <taxon>Pezizomycotina</taxon>
        <taxon>Dothideomycetes</taxon>
        <taxon>Dothideomycetes incertae sedis</taxon>
        <taxon>Zopfiaceae</taxon>
        <taxon>Zopfia</taxon>
    </lineage>
</organism>
<name>A0A6A6DSC7_9PEZI</name>
<evidence type="ECO:0000256" key="1">
    <source>
        <dbReference type="ARBA" id="ARBA00022723"/>
    </source>
</evidence>
<dbReference type="EMBL" id="ML994651">
    <property type="protein sequence ID" value="KAF2181765.1"/>
    <property type="molecule type" value="Genomic_DNA"/>
</dbReference>
<dbReference type="InterPro" id="IPR029040">
    <property type="entry name" value="RPABC4/Spt4"/>
</dbReference>
<sequence>MAPRRSSRPLSHTAEEPLPPETRASTLSDHPNDTGTPPTPEKRTGIGMLAKQSLSSSSASGNRKGTGKDVRGYTESGDESGASSSPSEEQEEEEGEEEEEEQGAAKYFKQNSRKGKMGLSKEYISSDSSGSDADPESAHSSTTSSKHSASAQQIIKHTVVPVTSSVPSPSTATYYVPPITQPSPAVSLSQSSYQTPSASATAPPLSSRLPERSIKLTYICANVRPQCIGPTLVLDEFGQIPYCGAVTERARREPMKCYECGSPALYKARTKGMVQFEAI</sequence>
<evidence type="ECO:0000256" key="2">
    <source>
        <dbReference type="ARBA" id="ARBA00022833"/>
    </source>
</evidence>
<dbReference type="AlphaFoldDB" id="A0A6A6DSC7"/>
<feature type="region of interest" description="Disordered" evidence="3">
    <location>
        <begin position="185"/>
        <end position="206"/>
    </location>
</feature>
<gene>
    <name evidence="4" type="ORF">K469DRAFT_691843</name>
</gene>
<dbReference type="GO" id="GO:0003677">
    <property type="term" value="F:DNA binding"/>
    <property type="evidence" value="ECO:0007669"/>
    <property type="project" value="InterPro"/>
</dbReference>